<protein>
    <submittedName>
        <fullName evidence="2">Uncharacterized protein</fullName>
    </submittedName>
</protein>
<evidence type="ECO:0000313" key="2">
    <source>
        <dbReference type="EMBL" id="KAK7678143.1"/>
    </source>
</evidence>
<name>A0AAW0FAC3_9APHY</name>
<organism evidence="2 3">
    <name type="scientific">Cerrena zonata</name>
    <dbReference type="NCBI Taxonomy" id="2478898"/>
    <lineage>
        <taxon>Eukaryota</taxon>
        <taxon>Fungi</taxon>
        <taxon>Dikarya</taxon>
        <taxon>Basidiomycota</taxon>
        <taxon>Agaricomycotina</taxon>
        <taxon>Agaricomycetes</taxon>
        <taxon>Polyporales</taxon>
        <taxon>Cerrenaceae</taxon>
        <taxon>Cerrena</taxon>
    </lineage>
</organism>
<sequence length="141" mass="15687">MFATHGAGHLNPSRISIPLRHLKRLHLRMNPVFTSPLLSHLIIPTETRISLSARLNPSQIDFQVMFPPLFPNRSQGLMVIPELYSVILVTLGYGAFRILYSRKACTPGDGVLGVPCLTAKFNWPFSNRAVDMGEVAYATIL</sequence>
<proteinExistence type="predicted"/>
<comment type="caution">
    <text evidence="2">The sequence shown here is derived from an EMBL/GenBank/DDBJ whole genome shotgun (WGS) entry which is preliminary data.</text>
</comment>
<accession>A0AAW0FAC3</accession>
<keyword evidence="1" id="KW-0472">Membrane</keyword>
<reference evidence="2 3" key="1">
    <citation type="submission" date="2022-09" db="EMBL/GenBank/DDBJ databases">
        <authorList>
            <person name="Palmer J.M."/>
        </authorList>
    </citation>
    <scope>NUCLEOTIDE SEQUENCE [LARGE SCALE GENOMIC DNA]</scope>
    <source>
        <strain evidence="2 3">DSM 7382</strain>
    </source>
</reference>
<keyword evidence="3" id="KW-1185">Reference proteome</keyword>
<dbReference type="AlphaFoldDB" id="A0AAW0FAC3"/>
<keyword evidence="1" id="KW-1133">Transmembrane helix</keyword>
<feature type="transmembrane region" description="Helical" evidence="1">
    <location>
        <begin position="76"/>
        <end position="96"/>
    </location>
</feature>
<dbReference type="Proteomes" id="UP001385951">
    <property type="component" value="Unassembled WGS sequence"/>
</dbReference>
<keyword evidence="1" id="KW-0812">Transmembrane</keyword>
<dbReference type="EMBL" id="JASBNA010000077">
    <property type="protein sequence ID" value="KAK7678143.1"/>
    <property type="molecule type" value="Genomic_DNA"/>
</dbReference>
<evidence type="ECO:0000256" key="1">
    <source>
        <dbReference type="SAM" id="Phobius"/>
    </source>
</evidence>
<evidence type="ECO:0000313" key="3">
    <source>
        <dbReference type="Proteomes" id="UP001385951"/>
    </source>
</evidence>
<gene>
    <name evidence="2" type="ORF">QCA50_018937</name>
</gene>